<dbReference type="KEGG" id="egl:EGR_09451"/>
<keyword evidence="2" id="KW-1185">Reference proteome</keyword>
<accession>W6U564</accession>
<reference evidence="1 2" key="1">
    <citation type="journal article" date="2013" name="Nat. Genet.">
        <title>The genome of the hydatid tapeworm Echinococcus granulosus.</title>
        <authorList>
            <person name="Zheng H."/>
            <person name="Zhang W."/>
            <person name="Zhang L."/>
            <person name="Zhang Z."/>
            <person name="Li J."/>
            <person name="Lu G."/>
            <person name="Zhu Y."/>
            <person name="Wang Y."/>
            <person name="Huang Y."/>
            <person name="Liu J."/>
            <person name="Kang H."/>
            <person name="Chen J."/>
            <person name="Wang L."/>
            <person name="Chen A."/>
            <person name="Yu S."/>
            <person name="Gao Z."/>
            <person name="Jin L."/>
            <person name="Gu W."/>
            <person name="Wang Z."/>
            <person name="Zhao L."/>
            <person name="Shi B."/>
            <person name="Wen H."/>
            <person name="Lin R."/>
            <person name="Jones M.K."/>
            <person name="Brejova B."/>
            <person name="Vinar T."/>
            <person name="Zhao G."/>
            <person name="McManus D.P."/>
            <person name="Chen Z."/>
            <person name="Zhou Y."/>
            <person name="Wang S."/>
        </authorList>
    </citation>
    <scope>NUCLEOTIDE SEQUENCE [LARGE SCALE GENOMIC DNA]</scope>
</reference>
<dbReference type="GeneID" id="36345166"/>
<evidence type="ECO:0000313" key="1">
    <source>
        <dbReference type="EMBL" id="EUB55691.1"/>
    </source>
</evidence>
<gene>
    <name evidence="1" type="ORF">EGR_09451</name>
</gene>
<sequence length="42" mass="4564">MPPPPQCDQSVTAFPTSMSDILKIACVRLTAASEVTHHTLRI</sequence>
<dbReference type="RefSeq" id="XP_024346887.1">
    <property type="nucleotide sequence ID" value="XM_024498700.1"/>
</dbReference>
<dbReference type="EMBL" id="APAU02000148">
    <property type="protein sequence ID" value="EUB55691.1"/>
    <property type="molecule type" value="Genomic_DNA"/>
</dbReference>
<proteinExistence type="predicted"/>
<protein>
    <submittedName>
        <fullName evidence="1">Uncharacterized protein</fullName>
    </submittedName>
</protein>
<dbReference type="Proteomes" id="UP000019149">
    <property type="component" value="Unassembled WGS sequence"/>
</dbReference>
<dbReference type="AlphaFoldDB" id="W6U564"/>
<dbReference type="CTD" id="36345166"/>
<organism evidence="1 2">
    <name type="scientific">Echinococcus granulosus</name>
    <name type="common">Hydatid tapeworm</name>
    <dbReference type="NCBI Taxonomy" id="6210"/>
    <lineage>
        <taxon>Eukaryota</taxon>
        <taxon>Metazoa</taxon>
        <taxon>Spiralia</taxon>
        <taxon>Lophotrochozoa</taxon>
        <taxon>Platyhelminthes</taxon>
        <taxon>Cestoda</taxon>
        <taxon>Eucestoda</taxon>
        <taxon>Cyclophyllidea</taxon>
        <taxon>Taeniidae</taxon>
        <taxon>Echinococcus</taxon>
        <taxon>Echinococcus granulosus group</taxon>
    </lineage>
</organism>
<comment type="caution">
    <text evidence="1">The sequence shown here is derived from an EMBL/GenBank/DDBJ whole genome shotgun (WGS) entry which is preliminary data.</text>
</comment>
<evidence type="ECO:0000313" key="2">
    <source>
        <dbReference type="Proteomes" id="UP000019149"/>
    </source>
</evidence>
<name>W6U564_ECHGR</name>